<reference evidence="6 7" key="1">
    <citation type="journal article" date="2016" name="Nat. Commun.">
        <title>Thousands of microbial genomes shed light on interconnected biogeochemical processes in an aquifer system.</title>
        <authorList>
            <person name="Anantharaman K."/>
            <person name="Brown C.T."/>
            <person name="Hug L.A."/>
            <person name="Sharon I."/>
            <person name="Castelle C.J."/>
            <person name="Probst A.J."/>
            <person name="Thomas B.C."/>
            <person name="Singh A."/>
            <person name="Wilkins M.J."/>
            <person name="Karaoz U."/>
            <person name="Brodie E.L."/>
            <person name="Williams K.H."/>
            <person name="Hubbard S.S."/>
            <person name="Banfield J.F."/>
        </authorList>
    </citation>
    <scope>NUCLEOTIDE SEQUENCE [LARGE SCALE GENOMIC DNA]</scope>
</reference>
<dbReference type="InterPro" id="IPR011051">
    <property type="entry name" value="RmlC_Cupin_sf"/>
</dbReference>
<proteinExistence type="inferred from homology"/>
<feature type="binding site" evidence="2">
    <location>
        <position position="60"/>
    </location>
    <ligand>
        <name>Fe cation</name>
        <dbReference type="ChEBI" id="CHEBI:24875"/>
    </ligand>
</feature>
<evidence type="ECO:0000256" key="3">
    <source>
        <dbReference type="RuleBase" id="RU003457"/>
    </source>
</evidence>
<dbReference type="SUPFAM" id="SSF51182">
    <property type="entry name" value="RmlC-like cupins"/>
    <property type="match status" value="1"/>
</dbReference>
<feature type="binding site" evidence="2">
    <location>
        <position position="102"/>
    </location>
    <ligand>
        <name>Fe cation</name>
        <dbReference type="ChEBI" id="CHEBI:24875"/>
    </ligand>
</feature>
<dbReference type="InterPro" id="IPR041602">
    <property type="entry name" value="Quercetinase_C"/>
</dbReference>
<dbReference type="Pfam" id="PF17954">
    <property type="entry name" value="Pirin_C_2"/>
    <property type="match status" value="1"/>
</dbReference>
<keyword evidence="2" id="KW-0479">Metal-binding</keyword>
<dbReference type="InterPro" id="IPR003829">
    <property type="entry name" value="Pirin_N_dom"/>
</dbReference>
<dbReference type="AlphaFoldDB" id="A0A1G2NDI6"/>
<evidence type="ECO:0008006" key="8">
    <source>
        <dbReference type="Google" id="ProtNLM"/>
    </source>
</evidence>
<dbReference type="Pfam" id="PF02678">
    <property type="entry name" value="Pirin"/>
    <property type="match status" value="1"/>
</dbReference>
<dbReference type="PIRSF" id="PIRSF006232">
    <property type="entry name" value="Pirin"/>
    <property type="match status" value="1"/>
</dbReference>
<keyword evidence="2" id="KW-0408">Iron</keyword>
<dbReference type="CDD" id="cd02910">
    <property type="entry name" value="cupin_Yhhw_N"/>
    <property type="match status" value="1"/>
</dbReference>
<protein>
    <recommendedName>
        <fullName evidence="8">Pirin family protein</fullName>
    </recommendedName>
</protein>
<gene>
    <name evidence="6" type="ORF">A2928_04685</name>
</gene>
<dbReference type="InterPro" id="IPR012093">
    <property type="entry name" value="Pirin"/>
</dbReference>
<dbReference type="PANTHER" id="PTHR43212:SF3">
    <property type="entry name" value="QUERCETIN 2,3-DIOXYGENASE"/>
    <property type="match status" value="1"/>
</dbReference>
<feature type="binding site" evidence="2">
    <location>
        <position position="58"/>
    </location>
    <ligand>
        <name>Fe cation</name>
        <dbReference type="ChEBI" id="CHEBI:24875"/>
    </ligand>
</feature>
<dbReference type="Proteomes" id="UP000176221">
    <property type="component" value="Unassembled WGS sequence"/>
</dbReference>
<evidence type="ECO:0000313" key="6">
    <source>
        <dbReference type="EMBL" id="OHA34168.1"/>
    </source>
</evidence>
<name>A0A1G2NDI6_9BACT</name>
<comment type="caution">
    <text evidence="6">The sequence shown here is derived from an EMBL/GenBank/DDBJ whole genome shotgun (WGS) entry which is preliminary data.</text>
</comment>
<evidence type="ECO:0000259" key="4">
    <source>
        <dbReference type="Pfam" id="PF02678"/>
    </source>
</evidence>
<dbReference type="STRING" id="1802319.A2928_04685"/>
<feature type="domain" description="Pirin N-terminal" evidence="4">
    <location>
        <begin position="10"/>
        <end position="119"/>
    </location>
</feature>
<comment type="cofactor">
    <cofactor evidence="2">
        <name>Fe cation</name>
        <dbReference type="ChEBI" id="CHEBI:24875"/>
    </cofactor>
    <text evidence="2">Binds 1 Fe cation per subunit.</text>
</comment>
<organism evidence="6 7">
    <name type="scientific">Candidatus Taylorbacteria bacterium RIFCSPLOWO2_01_FULL_45_15b</name>
    <dbReference type="NCBI Taxonomy" id="1802319"/>
    <lineage>
        <taxon>Bacteria</taxon>
        <taxon>Candidatus Tayloriibacteriota</taxon>
    </lineage>
</organism>
<feature type="binding site" evidence="2">
    <location>
        <position position="104"/>
    </location>
    <ligand>
        <name>Fe cation</name>
        <dbReference type="ChEBI" id="CHEBI:24875"/>
    </ligand>
</feature>
<evidence type="ECO:0000259" key="5">
    <source>
        <dbReference type="Pfam" id="PF17954"/>
    </source>
</evidence>
<accession>A0A1G2NDI6</accession>
<evidence type="ECO:0000256" key="2">
    <source>
        <dbReference type="PIRSR" id="PIRSR006232-1"/>
    </source>
</evidence>
<evidence type="ECO:0000313" key="7">
    <source>
        <dbReference type="Proteomes" id="UP000176221"/>
    </source>
</evidence>
<evidence type="ECO:0000256" key="1">
    <source>
        <dbReference type="ARBA" id="ARBA00008416"/>
    </source>
</evidence>
<feature type="domain" description="Quercetin 2,3-dioxygenase C-terminal cupin" evidence="5">
    <location>
        <begin position="146"/>
        <end position="232"/>
    </location>
</feature>
<dbReference type="InterPro" id="IPR014710">
    <property type="entry name" value="RmlC-like_jellyroll"/>
</dbReference>
<comment type="similarity">
    <text evidence="1 3">Belongs to the pirin family.</text>
</comment>
<dbReference type="GO" id="GO:0046872">
    <property type="term" value="F:metal ion binding"/>
    <property type="evidence" value="ECO:0007669"/>
    <property type="project" value="UniProtKB-KW"/>
</dbReference>
<dbReference type="PANTHER" id="PTHR43212">
    <property type="entry name" value="QUERCETIN 2,3-DIOXYGENASE"/>
    <property type="match status" value="1"/>
</dbReference>
<sequence>MSLVIHKAEERGKAHHGWLESRFSFSFASWHDPERMGFGALRVLNDDIISPNSGFGMHPHKNMEIITIVTEGEVTHEDSLGNKSVLDSSKVQAMSAGKGVVHSEFNLGEKPLALFQMWITPKSLDIVSRYGEKVFPQSGRKNKFQLLASPDGREASLPIHQDSFLSRSEMEEGREISYSLFECGNGVYIFVISGEIIVKKTNLKSRDAVGISGLPEVLISAAKNSDFLITEVPIGE</sequence>
<dbReference type="Gene3D" id="2.60.120.10">
    <property type="entry name" value="Jelly Rolls"/>
    <property type="match status" value="2"/>
</dbReference>
<dbReference type="EMBL" id="MHRX01000015">
    <property type="protein sequence ID" value="OHA34168.1"/>
    <property type="molecule type" value="Genomic_DNA"/>
</dbReference>